<keyword evidence="1" id="KW-0040">ANK repeat</keyword>
<feature type="compositionally biased region" description="Basic and acidic residues" evidence="2">
    <location>
        <begin position="171"/>
        <end position="181"/>
    </location>
</feature>
<dbReference type="STRING" id="284592.Q6BSA4"/>
<dbReference type="KEGG" id="dha:DEHA2D10362g"/>
<dbReference type="InterPro" id="IPR036770">
    <property type="entry name" value="Ankyrin_rpt-contain_sf"/>
</dbReference>
<dbReference type="SUPFAM" id="SSF48403">
    <property type="entry name" value="Ankyrin repeat"/>
    <property type="match status" value="1"/>
</dbReference>
<dbReference type="VEuPathDB" id="FungiDB:DEHA2D10362g"/>
<gene>
    <name evidence="3" type="ordered locus">DEHA2D10362g</name>
</gene>
<dbReference type="Gene3D" id="1.25.40.20">
    <property type="entry name" value="Ankyrin repeat-containing domain"/>
    <property type="match status" value="1"/>
</dbReference>
<dbReference type="RefSeq" id="XP_458916.1">
    <property type="nucleotide sequence ID" value="XM_458916.1"/>
</dbReference>
<reference evidence="3 4" key="1">
    <citation type="journal article" date="2004" name="Nature">
        <title>Genome evolution in yeasts.</title>
        <authorList>
            <consortium name="Genolevures"/>
            <person name="Dujon B."/>
            <person name="Sherman D."/>
            <person name="Fischer G."/>
            <person name="Durrens P."/>
            <person name="Casaregola S."/>
            <person name="Lafontaine I."/>
            <person name="de Montigny J."/>
            <person name="Marck C."/>
            <person name="Neuveglise C."/>
            <person name="Talla E."/>
            <person name="Goffard N."/>
            <person name="Frangeul L."/>
            <person name="Aigle M."/>
            <person name="Anthouard V."/>
            <person name="Babour A."/>
            <person name="Barbe V."/>
            <person name="Barnay S."/>
            <person name="Blanchin S."/>
            <person name="Beckerich J.M."/>
            <person name="Beyne E."/>
            <person name="Bleykasten C."/>
            <person name="Boisrame A."/>
            <person name="Boyer J."/>
            <person name="Cattolico L."/>
            <person name="Confanioleri F."/>
            <person name="de Daruvar A."/>
            <person name="Despons L."/>
            <person name="Fabre E."/>
            <person name="Fairhead C."/>
            <person name="Ferry-Dumazet H."/>
            <person name="Groppi A."/>
            <person name="Hantraye F."/>
            <person name="Hennequin C."/>
            <person name="Jauniaux N."/>
            <person name="Joyet P."/>
            <person name="Kachouri R."/>
            <person name="Kerrest A."/>
            <person name="Koszul R."/>
            <person name="Lemaire M."/>
            <person name="Lesur I."/>
            <person name="Ma L."/>
            <person name="Muller H."/>
            <person name="Nicaud J.M."/>
            <person name="Nikolski M."/>
            <person name="Oztas S."/>
            <person name="Ozier-Kalogeropoulos O."/>
            <person name="Pellenz S."/>
            <person name="Potier S."/>
            <person name="Richard G.F."/>
            <person name="Straub M.L."/>
            <person name="Suleau A."/>
            <person name="Swennene D."/>
            <person name="Tekaia F."/>
            <person name="Wesolowski-Louvel M."/>
            <person name="Westhof E."/>
            <person name="Wirth B."/>
            <person name="Zeniou-Meyer M."/>
            <person name="Zivanovic I."/>
            <person name="Bolotin-Fukuhara M."/>
            <person name="Thierry A."/>
            <person name="Bouchier C."/>
            <person name="Caudron B."/>
            <person name="Scarpelli C."/>
            <person name="Gaillardin C."/>
            <person name="Weissenbach J."/>
            <person name="Wincker P."/>
            <person name="Souciet J.L."/>
        </authorList>
    </citation>
    <scope>NUCLEOTIDE SEQUENCE [LARGE SCALE GENOMIC DNA]</scope>
    <source>
        <strain evidence="4">ATCC 36239 / CBS 767 / BCRC 21394 / JCM 1990 / NBRC 0083 / IGC 2968</strain>
    </source>
</reference>
<dbReference type="AlphaFoldDB" id="Q6BSA4"/>
<evidence type="ECO:0000256" key="1">
    <source>
        <dbReference type="PROSITE-ProRule" id="PRU00023"/>
    </source>
</evidence>
<dbReference type="FunCoup" id="Q6BSA4">
    <property type="interactions" value="58"/>
</dbReference>
<name>Q6BSA4_DEBHA</name>
<dbReference type="PROSITE" id="PS50297">
    <property type="entry name" value="ANK_REP_REGION"/>
    <property type="match status" value="2"/>
</dbReference>
<dbReference type="InParanoid" id="Q6BSA4"/>
<dbReference type="InterPro" id="IPR002110">
    <property type="entry name" value="Ankyrin_rpt"/>
</dbReference>
<feature type="region of interest" description="Disordered" evidence="2">
    <location>
        <begin position="159"/>
        <end position="201"/>
    </location>
</feature>
<organism evidence="3 4">
    <name type="scientific">Debaryomyces hansenii (strain ATCC 36239 / CBS 767 / BCRC 21394 / JCM 1990 / NBRC 0083 / IGC 2968)</name>
    <name type="common">Yeast</name>
    <name type="synonym">Torulaspora hansenii</name>
    <dbReference type="NCBI Taxonomy" id="284592"/>
    <lineage>
        <taxon>Eukaryota</taxon>
        <taxon>Fungi</taxon>
        <taxon>Dikarya</taxon>
        <taxon>Ascomycota</taxon>
        <taxon>Saccharomycotina</taxon>
        <taxon>Pichiomycetes</taxon>
        <taxon>Debaryomycetaceae</taxon>
        <taxon>Debaryomyces</taxon>
    </lineage>
</organism>
<protein>
    <submittedName>
        <fullName evidence="3">DEHA2D10362p</fullName>
    </submittedName>
</protein>
<dbReference type="Proteomes" id="UP000000599">
    <property type="component" value="Chromosome D"/>
</dbReference>
<dbReference type="PROSITE" id="PS50088">
    <property type="entry name" value="ANK_REPEAT"/>
    <property type="match status" value="2"/>
</dbReference>
<feature type="compositionally biased region" description="Basic and acidic residues" evidence="2">
    <location>
        <begin position="190"/>
        <end position="201"/>
    </location>
</feature>
<evidence type="ECO:0000313" key="3">
    <source>
        <dbReference type="EMBL" id="CAG87070.1"/>
    </source>
</evidence>
<evidence type="ECO:0000256" key="2">
    <source>
        <dbReference type="SAM" id="MobiDB-lite"/>
    </source>
</evidence>
<feature type="repeat" description="ANK" evidence="1">
    <location>
        <begin position="51"/>
        <end position="73"/>
    </location>
</feature>
<proteinExistence type="predicted"/>
<dbReference type="OrthoDB" id="10057496at2759"/>
<dbReference type="PANTHER" id="PTHR44207:SF2">
    <property type="entry name" value="REPEAT PROTEIN, PUTATIVE-RELATED"/>
    <property type="match status" value="1"/>
</dbReference>
<feature type="repeat" description="ANK" evidence="1">
    <location>
        <begin position="90"/>
        <end position="110"/>
    </location>
</feature>
<dbReference type="Pfam" id="PF12796">
    <property type="entry name" value="Ank_2"/>
    <property type="match status" value="1"/>
</dbReference>
<dbReference type="EMBL" id="CR382136">
    <property type="protein sequence ID" value="CAG87070.1"/>
    <property type="molecule type" value="Genomic_DNA"/>
</dbReference>
<dbReference type="PANTHER" id="PTHR44207">
    <property type="entry name" value="SURFACE ANTIGEN BSPA-LIKE-RELATED"/>
    <property type="match status" value="1"/>
</dbReference>
<dbReference type="eggNOG" id="KOG0504">
    <property type="taxonomic scope" value="Eukaryota"/>
</dbReference>
<keyword evidence="4" id="KW-1185">Reference proteome</keyword>
<dbReference type="OMA" id="EAENVGW"/>
<dbReference type="GeneID" id="2901227"/>
<sequence length="201" mass="22537">MSTEAEKITSLSQEEMDCIIYDAREGDLETLKEVFEEIPKSLLLTIKDDITLSTPIHMAAANGHFEVIKYLLSIIPQKDAENLASQQNESGNTPLHWAAYNGHLSIVQLLCNEYNVDVFVKNSSGHDVMYEAENNGQEEIENWLLKKYAVEDNFTVDENDDETKITYKPGTESKEADDRAKAAASTTTDEIEKKASDLSIN</sequence>
<accession>Q6BSA4</accession>
<dbReference type="HOGENOM" id="CLU_000134_20_0_1"/>
<evidence type="ECO:0000313" key="4">
    <source>
        <dbReference type="Proteomes" id="UP000000599"/>
    </source>
</evidence>
<dbReference type="SMART" id="SM00248">
    <property type="entry name" value="ANK"/>
    <property type="match status" value="2"/>
</dbReference>